<dbReference type="EMBL" id="JABVEC010000018">
    <property type="protein sequence ID" value="MBC6468417.1"/>
    <property type="molecule type" value="Genomic_DNA"/>
</dbReference>
<dbReference type="PROSITE" id="PS51318">
    <property type="entry name" value="TAT"/>
    <property type="match status" value="1"/>
</dbReference>
<dbReference type="SUPFAM" id="SSF48317">
    <property type="entry name" value="Acid phosphatase/Vanadium-dependent haloperoxidase"/>
    <property type="match status" value="1"/>
</dbReference>
<dbReference type="RefSeq" id="WP_187245424.1">
    <property type="nucleotide sequence ID" value="NZ_BAAAOK010000015.1"/>
</dbReference>
<dbReference type="Pfam" id="PF21167">
    <property type="entry name" value="DUF6851"/>
    <property type="match status" value="1"/>
</dbReference>
<accession>A0ABR7LV84</accession>
<dbReference type="InterPro" id="IPR052559">
    <property type="entry name" value="V-haloperoxidase"/>
</dbReference>
<dbReference type="Gene3D" id="1.10.606.10">
    <property type="entry name" value="Vanadium-containing Chloroperoxidase, domain 2"/>
    <property type="match status" value="1"/>
</dbReference>
<dbReference type="Proteomes" id="UP000805614">
    <property type="component" value="Unassembled WGS sequence"/>
</dbReference>
<evidence type="ECO:0000259" key="1">
    <source>
        <dbReference type="Pfam" id="PF21167"/>
    </source>
</evidence>
<gene>
    <name evidence="3" type="ORF">HKK74_23385</name>
</gene>
<evidence type="ECO:0000313" key="3">
    <source>
        <dbReference type="EMBL" id="MBC6468417.1"/>
    </source>
</evidence>
<protein>
    <submittedName>
        <fullName evidence="3">Vanadium-dependent haloperoxidase</fullName>
    </submittedName>
</protein>
<dbReference type="InterPro" id="IPR049283">
    <property type="entry name" value="DUF6851"/>
</dbReference>
<dbReference type="Pfam" id="PF22778">
    <property type="entry name" value="VCPO_2nd"/>
    <property type="match status" value="1"/>
</dbReference>
<dbReference type="InterPro" id="IPR036938">
    <property type="entry name" value="PAP2/HPO_sf"/>
</dbReference>
<feature type="domain" description="DUF6851" evidence="1">
    <location>
        <begin position="93"/>
        <end position="229"/>
    </location>
</feature>
<dbReference type="InterPro" id="IPR006311">
    <property type="entry name" value="TAT_signal"/>
</dbReference>
<evidence type="ECO:0000313" key="4">
    <source>
        <dbReference type="Proteomes" id="UP000805614"/>
    </source>
</evidence>
<comment type="caution">
    <text evidence="3">The sequence shown here is derived from an EMBL/GenBank/DDBJ whole genome shotgun (WGS) entry which is preliminary data.</text>
</comment>
<keyword evidence="4" id="KW-1185">Reference proteome</keyword>
<dbReference type="PANTHER" id="PTHR34599">
    <property type="entry name" value="PEROXIDASE-RELATED"/>
    <property type="match status" value="1"/>
</dbReference>
<name>A0ABR7LV84_9ACTN</name>
<dbReference type="InterPro" id="IPR016119">
    <property type="entry name" value="Br/Cl_peroxidase_C"/>
</dbReference>
<dbReference type="CDD" id="cd03398">
    <property type="entry name" value="PAP2_haloperoxidase"/>
    <property type="match status" value="1"/>
</dbReference>
<sequence length="516" mass="56743">MTPSKRSPVSEFSPRRRSLLLGGASTAALTTLGLGGTAAAGLAPRSPEKAAADFNWDTGNFIIDLVATYAPDMDVFAPMDPTVLHRFLHFGMVGWFDALAPYHPTAVGVHSRVPRRPSSERRTNRQRNIAGMHSSWQVIKGVEPDRMTNFRKLMESVGLNPDDESMDNTTPVGIGNLTGKAAVAAAVRDGMNQLGDMGRKYNGKPFEDYTGYRPVNSAYELSNPSRWQPRLGTHNRRLAGGAGDAGAFTIQCFLTPQMGRAKPYTFRDPKQFELAPPRHTDHTRPGDYKRSVDEILMASASLTDEQKAKAEFFDDKRQGIGASPVASIMAHGGLDLDGWTHFLLSNSVSLYDALIAAWHQKRAYDSVRPFSAVRHVYGRQEVRAWGGPGKGTVDDMPANEWAAYLNVGDHPEYPSGSTTMCSAEAQAARRYFGDDVLKLTHTLPAGGSLVEPKITPAREITLHWATWTEFLKDCGYSRVWGGVHFKQTVEASMAFGKQFGDLAHEFMQRHVKGDVD</sequence>
<proteinExistence type="predicted"/>
<dbReference type="InterPro" id="IPR055161">
    <property type="entry name" value="NapH1-like_2nd"/>
</dbReference>
<feature type="domain" description="Vanadium-dependent haloperoxidase NapH1-like second helical-bundle" evidence="2">
    <location>
        <begin position="343"/>
        <end position="515"/>
    </location>
</feature>
<organism evidence="3 4">
    <name type="scientific">Actinomadura alba</name>
    <dbReference type="NCBI Taxonomy" id="406431"/>
    <lineage>
        <taxon>Bacteria</taxon>
        <taxon>Bacillati</taxon>
        <taxon>Actinomycetota</taxon>
        <taxon>Actinomycetes</taxon>
        <taxon>Streptosporangiales</taxon>
        <taxon>Thermomonosporaceae</taxon>
        <taxon>Actinomadura</taxon>
    </lineage>
</organism>
<reference evidence="3 4" key="1">
    <citation type="submission" date="2020-06" db="EMBL/GenBank/DDBJ databases">
        <title>Actinomadura xiongansis sp. nov., isolated from soil of Baiyangdian.</title>
        <authorList>
            <person name="Zhang X."/>
        </authorList>
    </citation>
    <scope>NUCLEOTIDE SEQUENCE [LARGE SCALE GENOMIC DNA]</scope>
    <source>
        <strain evidence="3 4">HBUM206468</strain>
    </source>
</reference>
<evidence type="ECO:0000259" key="2">
    <source>
        <dbReference type="Pfam" id="PF22778"/>
    </source>
</evidence>
<dbReference type="PANTHER" id="PTHR34599:SF2">
    <property type="entry name" value="TRAF-TYPE DOMAIN-CONTAINING PROTEIN"/>
    <property type="match status" value="1"/>
</dbReference>